<proteinExistence type="predicted"/>
<feature type="transmembrane region" description="Helical" evidence="1">
    <location>
        <begin position="27"/>
        <end position="46"/>
    </location>
</feature>
<keyword evidence="1" id="KW-1133">Transmembrane helix</keyword>
<accession>A0A1V3GB13</accession>
<comment type="caution">
    <text evidence="2">The sequence shown here is derived from an EMBL/GenBank/DDBJ whole genome shotgun (WGS) entry which is preliminary data.</text>
</comment>
<dbReference type="EMBL" id="MQMF01000001">
    <property type="protein sequence ID" value="OOE14054.1"/>
    <property type="molecule type" value="Genomic_DNA"/>
</dbReference>
<protein>
    <submittedName>
        <fullName evidence="2">Uncharacterized protein</fullName>
    </submittedName>
</protein>
<sequence length="59" mass="6367">MIALLIGLYFVILLLSGDDGDGAGCLSAIFFIACIYGAIHLAYYILGDKMFSWMTLITG</sequence>
<evidence type="ECO:0000313" key="3">
    <source>
        <dbReference type="Proteomes" id="UP000188597"/>
    </source>
</evidence>
<evidence type="ECO:0000256" key="1">
    <source>
        <dbReference type="SAM" id="Phobius"/>
    </source>
</evidence>
<organism evidence="2 3">
    <name type="scientific">Fictibacillus arsenicus</name>
    <dbReference type="NCBI Taxonomy" id="255247"/>
    <lineage>
        <taxon>Bacteria</taxon>
        <taxon>Bacillati</taxon>
        <taxon>Bacillota</taxon>
        <taxon>Bacilli</taxon>
        <taxon>Bacillales</taxon>
        <taxon>Fictibacillaceae</taxon>
        <taxon>Fictibacillus</taxon>
    </lineage>
</organism>
<dbReference type="Proteomes" id="UP000188597">
    <property type="component" value="Unassembled WGS sequence"/>
</dbReference>
<name>A0A1V3GB13_9BACL</name>
<dbReference type="RefSeq" id="WP_077359470.1">
    <property type="nucleotide sequence ID" value="NZ_MQMF01000001.1"/>
</dbReference>
<dbReference type="AlphaFoldDB" id="A0A1V3GB13"/>
<reference evidence="2 3" key="1">
    <citation type="submission" date="2016-11" db="EMBL/GenBank/DDBJ databases">
        <authorList>
            <person name="Jaros S."/>
            <person name="Januszkiewicz K."/>
            <person name="Wedrychowicz H."/>
        </authorList>
    </citation>
    <scope>NUCLEOTIDE SEQUENCE [LARGE SCALE GENOMIC DNA]</scope>
    <source>
        <strain evidence="2 3">Con a/3</strain>
    </source>
</reference>
<keyword evidence="1" id="KW-0812">Transmembrane</keyword>
<evidence type="ECO:0000313" key="2">
    <source>
        <dbReference type="EMBL" id="OOE14054.1"/>
    </source>
</evidence>
<gene>
    <name evidence="2" type="ORF">UN64_02240</name>
</gene>
<keyword evidence="1" id="KW-0472">Membrane</keyword>